<dbReference type="Proteomes" id="UP000004754">
    <property type="component" value="Unassembled WGS sequence"/>
</dbReference>
<dbReference type="RefSeq" id="WP_006598065.1">
    <property type="nucleotide sequence ID" value="NZ_GL622359.1"/>
</dbReference>
<dbReference type="AlphaFoldDB" id="E6MF60"/>
<accession>E6MF60</accession>
<dbReference type="eggNOG" id="ENOG502Z9NF">
    <property type="taxonomic scope" value="Bacteria"/>
</dbReference>
<keyword evidence="2" id="KW-1185">Reference proteome</keyword>
<proteinExistence type="predicted"/>
<reference evidence="1 2" key="1">
    <citation type="submission" date="2010-12" db="EMBL/GenBank/DDBJ databases">
        <authorList>
            <person name="Muzny D."/>
            <person name="Qin X."/>
            <person name="Deng J."/>
            <person name="Jiang H."/>
            <person name="Liu Y."/>
            <person name="Qu J."/>
            <person name="Song X.-Z."/>
            <person name="Zhang L."/>
            <person name="Thornton R."/>
            <person name="Coyle M."/>
            <person name="Francisco L."/>
            <person name="Jackson L."/>
            <person name="Javaid M."/>
            <person name="Korchina V."/>
            <person name="Kovar C."/>
            <person name="Mata R."/>
            <person name="Mathew T."/>
            <person name="Ngo R."/>
            <person name="Nguyen L."/>
            <person name="Nguyen N."/>
            <person name="Okwuonu G."/>
            <person name="Ongeri F."/>
            <person name="Pham C."/>
            <person name="Simmons D."/>
            <person name="Wilczek-Boney K."/>
            <person name="Hale W."/>
            <person name="Jakkamsetti A."/>
            <person name="Pham P."/>
            <person name="Ruth R."/>
            <person name="San Lucas F."/>
            <person name="Warren J."/>
            <person name="Zhang J."/>
            <person name="Zhao Z."/>
            <person name="Zhou C."/>
            <person name="Zhu D."/>
            <person name="Lee S."/>
            <person name="Bess C."/>
            <person name="Blankenburg K."/>
            <person name="Forbes L."/>
            <person name="Fu Q."/>
            <person name="Gubbala S."/>
            <person name="Hirani K."/>
            <person name="Jayaseelan J.C."/>
            <person name="Lara F."/>
            <person name="Munidasa M."/>
            <person name="Palculict T."/>
            <person name="Patil S."/>
            <person name="Pu L.-L."/>
            <person name="Saada N."/>
            <person name="Tang L."/>
            <person name="Weissenberger G."/>
            <person name="Zhu Y."/>
            <person name="Hemphill L."/>
            <person name="Shang Y."/>
            <person name="Youmans B."/>
            <person name="Ayvaz T."/>
            <person name="Ross M."/>
            <person name="Santibanez J."/>
            <person name="Aqrawi P."/>
            <person name="Gross S."/>
            <person name="Joshi V."/>
            <person name="Fowler G."/>
            <person name="Nazareth L."/>
            <person name="Reid J."/>
            <person name="Worley K."/>
            <person name="Petrosino J."/>
            <person name="Highlander S."/>
            <person name="Gibbs R."/>
        </authorList>
    </citation>
    <scope>NUCLEOTIDE SEQUENCE [LARGE SCALE GENOMIC DNA]</scope>
    <source>
        <strain evidence="1 2">ATCC 23263</strain>
    </source>
</reference>
<comment type="caution">
    <text evidence="1">The sequence shown here is derived from an EMBL/GenBank/DDBJ whole genome shotgun (WGS) entry which is preliminary data.</text>
</comment>
<dbReference type="HOGENOM" id="CLU_1218512_0_0_9"/>
<sequence>MQYAKEQKDWLRQAETFQVIDVRHKTGNFFPGIRRKAADLAVGEGLIVLQTFEPHPLCLALKKMGFDYWVETPEPNCFKTYFYREAIPSEDTPAPYAPLALLNYPMIDEKLGQVAVDFWDLTWNDEKRYLPYEMRLLLSLANAVGAGRMRQAGRELVKAYAHGLDVRALDDVFELLAWNQGIGHFSSEIGPSALFRAYKFIKSEESKGTARAEIVMKLKENFGEKNPEVGVDNH</sequence>
<gene>
    <name evidence="1" type="ORF">HMP0721_0643</name>
</gene>
<evidence type="ECO:0000313" key="2">
    <source>
        <dbReference type="Proteomes" id="UP000004754"/>
    </source>
</evidence>
<name>E6MF60_9FIRM</name>
<dbReference type="EMBL" id="AEQN01000011">
    <property type="protein sequence ID" value="EFV02220.1"/>
    <property type="molecule type" value="Genomic_DNA"/>
</dbReference>
<dbReference type="STRING" id="887929.HMP0721_0643"/>
<evidence type="ECO:0008006" key="3">
    <source>
        <dbReference type="Google" id="ProtNLM"/>
    </source>
</evidence>
<organism evidence="1 2">
    <name type="scientific">Pseudoramibacter alactolyticus ATCC 23263</name>
    <dbReference type="NCBI Taxonomy" id="887929"/>
    <lineage>
        <taxon>Bacteria</taxon>
        <taxon>Bacillati</taxon>
        <taxon>Bacillota</taxon>
        <taxon>Clostridia</taxon>
        <taxon>Eubacteriales</taxon>
        <taxon>Eubacteriaceae</taxon>
        <taxon>Pseudoramibacter</taxon>
    </lineage>
</organism>
<protein>
    <recommendedName>
        <fullName evidence="3">DUF2249 domain-containing protein</fullName>
    </recommendedName>
</protein>
<evidence type="ECO:0000313" key="1">
    <source>
        <dbReference type="EMBL" id="EFV02220.1"/>
    </source>
</evidence>
<dbReference type="OrthoDB" id="9769774at2"/>